<evidence type="ECO:0000259" key="3">
    <source>
        <dbReference type="SMART" id="SM01007"/>
    </source>
</evidence>
<organism evidence="4 5">
    <name type="scientific">Fodinicurvata halophila</name>
    <dbReference type="NCBI Taxonomy" id="1419723"/>
    <lineage>
        <taxon>Bacteria</taxon>
        <taxon>Pseudomonadati</taxon>
        <taxon>Pseudomonadota</taxon>
        <taxon>Alphaproteobacteria</taxon>
        <taxon>Rhodospirillales</taxon>
        <taxon>Rhodovibrionaceae</taxon>
        <taxon>Fodinicurvata</taxon>
    </lineage>
</organism>
<evidence type="ECO:0000256" key="1">
    <source>
        <dbReference type="ARBA" id="ARBA00022723"/>
    </source>
</evidence>
<protein>
    <submittedName>
        <fullName evidence="4">L-fuculose-phosphate aldolase</fullName>
        <ecNumber evidence="4">4.1.2.17</ecNumber>
    </submittedName>
</protein>
<keyword evidence="5" id="KW-1185">Reference proteome</keyword>
<dbReference type="Proteomes" id="UP001595799">
    <property type="component" value="Unassembled WGS sequence"/>
</dbReference>
<keyword evidence="1" id="KW-0479">Metal-binding</keyword>
<gene>
    <name evidence="4" type="ORF">ACFOW6_16965</name>
</gene>
<dbReference type="SUPFAM" id="SSF53639">
    <property type="entry name" value="AraD/HMP-PK domain-like"/>
    <property type="match status" value="1"/>
</dbReference>
<dbReference type="EC" id="4.1.2.17" evidence="4"/>
<dbReference type="NCBIfam" id="NF005984">
    <property type="entry name" value="PRK08087.1"/>
    <property type="match status" value="1"/>
</dbReference>
<accession>A0ABV8UPM5</accession>
<dbReference type="InterPro" id="IPR001303">
    <property type="entry name" value="Aldolase_II/adducin_N"/>
</dbReference>
<dbReference type="Pfam" id="PF00596">
    <property type="entry name" value="Aldolase_II"/>
    <property type="match status" value="1"/>
</dbReference>
<dbReference type="SMART" id="SM01007">
    <property type="entry name" value="Aldolase_II"/>
    <property type="match status" value="1"/>
</dbReference>
<keyword evidence="2 4" id="KW-0456">Lyase</keyword>
<feature type="domain" description="Class II aldolase/adducin N-terminal" evidence="3">
    <location>
        <begin position="15"/>
        <end position="189"/>
    </location>
</feature>
<evidence type="ECO:0000313" key="4">
    <source>
        <dbReference type="EMBL" id="MFC4353242.1"/>
    </source>
</evidence>
<name>A0ABV8UPM5_9PROT</name>
<evidence type="ECO:0000256" key="2">
    <source>
        <dbReference type="ARBA" id="ARBA00023239"/>
    </source>
</evidence>
<dbReference type="EMBL" id="JBHSCW010000011">
    <property type="protein sequence ID" value="MFC4353242.1"/>
    <property type="molecule type" value="Genomic_DNA"/>
</dbReference>
<dbReference type="InterPro" id="IPR050197">
    <property type="entry name" value="Aldolase_class_II_sugar_metab"/>
</dbReference>
<reference evidence="5" key="1">
    <citation type="journal article" date="2019" name="Int. J. Syst. Evol. Microbiol.">
        <title>The Global Catalogue of Microorganisms (GCM) 10K type strain sequencing project: providing services to taxonomists for standard genome sequencing and annotation.</title>
        <authorList>
            <consortium name="The Broad Institute Genomics Platform"/>
            <consortium name="The Broad Institute Genome Sequencing Center for Infectious Disease"/>
            <person name="Wu L."/>
            <person name="Ma J."/>
        </authorList>
    </citation>
    <scope>NUCLEOTIDE SEQUENCE [LARGE SCALE GENOMIC DNA]</scope>
    <source>
        <strain evidence="5">CECT 8472</strain>
    </source>
</reference>
<dbReference type="GO" id="GO:0008738">
    <property type="term" value="F:L-fuculose-phosphate aldolase activity"/>
    <property type="evidence" value="ECO:0007669"/>
    <property type="project" value="UniProtKB-EC"/>
</dbReference>
<dbReference type="PANTHER" id="PTHR22789">
    <property type="entry name" value="FUCULOSE PHOSPHATE ALDOLASE"/>
    <property type="match status" value="1"/>
</dbReference>
<comment type="caution">
    <text evidence="4">The sequence shown here is derived from an EMBL/GenBank/DDBJ whole genome shotgun (WGS) entry which is preliminary data.</text>
</comment>
<dbReference type="InterPro" id="IPR036409">
    <property type="entry name" value="Aldolase_II/adducin_N_sf"/>
</dbReference>
<dbReference type="Gene3D" id="3.40.225.10">
    <property type="entry name" value="Class II aldolase/adducin N-terminal domain"/>
    <property type="match status" value="1"/>
</dbReference>
<evidence type="ECO:0000313" key="5">
    <source>
        <dbReference type="Proteomes" id="UP001595799"/>
    </source>
</evidence>
<dbReference type="RefSeq" id="WP_382423617.1">
    <property type="nucleotide sequence ID" value="NZ_JBHSCW010000011.1"/>
</dbReference>
<dbReference type="PANTHER" id="PTHR22789:SF0">
    <property type="entry name" value="3-OXO-TETRONATE 4-PHOSPHATE DECARBOXYLASE-RELATED"/>
    <property type="match status" value="1"/>
</dbReference>
<proteinExistence type="predicted"/>
<sequence>MRQAADDTEERERRAAIIQACLEMNRLGLNQGTSGNISLRWQDGLLITPSGLPYERMQPEDVVFLDREGQPHGRYKPSSEWRFHRDILQARPDTGAVVHVHSTYATILAILGREIPAIHYMIAAAGGPNIRCAPYATFGTEGLSHNALQALEGRSACLLANHGMIAVGASLEKALWLAVEVETLACQYHGCLQVGEPVILSDEEIARVVEKFRSYGPEAQKGNSQESA</sequence>